<proteinExistence type="predicted"/>
<feature type="transmembrane region" description="Helical" evidence="2">
    <location>
        <begin position="120"/>
        <end position="140"/>
    </location>
</feature>
<feature type="transmembrane region" description="Helical" evidence="2">
    <location>
        <begin position="20"/>
        <end position="46"/>
    </location>
</feature>
<evidence type="ECO:0000313" key="4">
    <source>
        <dbReference type="Proteomes" id="UP001596297"/>
    </source>
</evidence>
<keyword evidence="4" id="KW-1185">Reference proteome</keyword>
<accession>A0ABW1YFG2</accession>
<feature type="transmembrane region" description="Helical" evidence="2">
    <location>
        <begin position="239"/>
        <end position="263"/>
    </location>
</feature>
<feature type="region of interest" description="Disordered" evidence="1">
    <location>
        <begin position="311"/>
        <end position="331"/>
    </location>
</feature>
<sequence>MTLSSPRDTVLNTAPKLSVVLTISQVLAALSALFLLGTGGFLLTLGSLGQAGMSDPELAGFIWILVPIFLLGIASVALQFVLLGWGKEWINKAAAESTGSAGHLARLQALSSTLQRWLTWFQWAALVGAALTFLLVPLMGTLMAAMGETGEAAALGAGLGFLIVIPALISAAVYWFFYGSMKSFIGAATARLAGAMTPVLPAANQLGTWLLVFLIFSALSFILQLLGQFVGAGESGESGLALLISLPFALLFSLLPILTLLWMRSYALGLGALLDSSAGGPGNAAAPAYVPAGHLETGKAAPERDLGRMGLEADQAELGSSPEPGRYGRGK</sequence>
<organism evidence="3 4">
    <name type="scientific">Deinococcus lacus</name>
    <dbReference type="NCBI Taxonomy" id="392561"/>
    <lineage>
        <taxon>Bacteria</taxon>
        <taxon>Thermotogati</taxon>
        <taxon>Deinococcota</taxon>
        <taxon>Deinococci</taxon>
        <taxon>Deinococcales</taxon>
        <taxon>Deinococcaceae</taxon>
        <taxon>Deinococcus</taxon>
    </lineage>
</organism>
<dbReference type="EMBL" id="JBHSWD010000001">
    <property type="protein sequence ID" value="MFC6592007.1"/>
    <property type="molecule type" value="Genomic_DNA"/>
</dbReference>
<gene>
    <name evidence="3" type="ORF">ACFP81_08310</name>
</gene>
<keyword evidence="2" id="KW-0472">Membrane</keyword>
<reference evidence="4" key="1">
    <citation type="journal article" date="2019" name="Int. J. Syst. Evol. Microbiol.">
        <title>The Global Catalogue of Microorganisms (GCM) 10K type strain sequencing project: providing services to taxonomists for standard genome sequencing and annotation.</title>
        <authorList>
            <consortium name="The Broad Institute Genomics Platform"/>
            <consortium name="The Broad Institute Genome Sequencing Center for Infectious Disease"/>
            <person name="Wu L."/>
            <person name="Ma J."/>
        </authorList>
    </citation>
    <scope>NUCLEOTIDE SEQUENCE [LARGE SCALE GENOMIC DNA]</scope>
    <source>
        <strain evidence="4">CGMCC 1.15772</strain>
    </source>
</reference>
<dbReference type="RefSeq" id="WP_380083023.1">
    <property type="nucleotide sequence ID" value="NZ_JBHSWD010000001.1"/>
</dbReference>
<feature type="transmembrane region" description="Helical" evidence="2">
    <location>
        <begin position="58"/>
        <end position="82"/>
    </location>
</feature>
<evidence type="ECO:0008006" key="5">
    <source>
        <dbReference type="Google" id="ProtNLM"/>
    </source>
</evidence>
<comment type="caution">
    <text evidence="3">The sequence shown here is derived from an EMBL/GenBank/DDBJ whole genome shotgun (WGS) entry which is preliminary data.</text>
</comment>
<feature type="transmembrane region" description="Helical" evidence="2">
    <location>
        <begin position="209"/>
        <end position="227"/>
    </location>
</feature>
<protein>
    <recommendedName>
        <fullName evidence="5">Glycerophosphoryl diester phosphodiesterase membrane domain-containing protein</fullName>
    </recommendedName>
</protein>
<evidence type="ECO:0000256" key="2">
    <source>
        <dbReference type="SAM" id="Phobius"/>
    </source>
</evidence>
<keyword evidence="2" id="KW-0812">Transmembrane</keyword>
<dbReference type="Proteomes" id="UP001596297">
    <property type="component" value="Unassembled WGS sequence"/>
</dbReference>
<evidence type="ECO:0000256" key="1">
    <source>
        <dbReference type="SAM" id="MobiDB-lite"/>
    </source>
</evidence>
<feature type="transmembrane region" description="Helical" evidence="2">
    <location>
        <begin position="152"/>
        <end position="177"/>
    </location>
</feature>
<evidence type="ECO:0000313" key="3">
    <source>
        <dbReference type="EMBL" id="MFC6592007.1"/>
    </source>
</evidence>
<keyword evidence="2" id="KW-1133">Transmembrane helix</keyword>
<name>A0ABW1YFG2_9DEIO</name>